<dbReference type="Gene3D" id="3.40.1280.10">
    <property type="match status" value="1"/>
</dbReference>
<feature type="binding site" evidence="5">
    <location>
        <position position="112"/>
    </location>
    <ligand>
        <name>S-adenosyl-L-methionine</name>
        <dbReference type="ChEBI" id="CHEBI:59789"/>
    </ligand>
</feature>
<keyword evidence="7" id="KW-1185">Reference proteome</keyword>
<dbReference type="SUPFAM" id="SSF75217">
    <property type="entry name" value="alpha/beta knot"/>
    <property type="match status" value="1"/>
</dbReference>
<dbReference type="AlphaFoldDB" id="A0A3D9H8Q1"/>
<dbReference type="CDD" id="cd18081">
    <property type="entry name" value="RlmH-like"/>
    <property type="match status" value="1"/>
</dbReference>
<reference evidence="6 7" key="1">
    <citation type="submission" date="2018-07" db="EMBL/GenBank/DDBJ databases">
        <title>Genomic Encyclopedia of Type Strains, Phase III (KMG-III): the genomes of soil and plant-associated and newly described type strains.</title>
        <authorList>
            <person name="Whitman W."/>
        </authorList>
    </citation>
    <scope>NUCLEOTIDE SEQUENCE [LARGE SCALE GENOMIC DNA]</scope>
    <source>
        <strain evidence="6 7">CECT 8488</strain>
    </source>
</reference>
<comment type="subcellular location">
    <subcellularLocation>
        <location evidence="5">Cytoplasm</location>
    </subcellularLocation>
</comment>
<evidence type="ECO:0000256" key="3">
    <source>
        <dbReference type="ARBA" id="ARBA00022691"/>
    </source>
</evidence>
<dbReference type="PANTHER" id="PTHR33603:SF1">
    <property type="entry name" value="RIBOSOMAL RNA LARGE SUBUNIT METHYLTRANSFERASE H"/>
    <property type="match status" value="1"/>
</dbReference>
<evidence type="ECO:0000256" key="5">
    <source>
        <dbReference type="HAMAP-Rule" id="MF_00658"/>
    </source>
</evidence>
<dbReference type="PIRSF" id="PIRSF004505">
    <property type="entry name" value="MT_bac"/>
    <property type="match status" value="1"/>
</dbReference>
<dbReference type="Proteomes" id="UP000256845">
    <property type="component" value="Unassembled WGS sequence"/>
</dbReference>
<gene>
    <name evidence="5" type="primary">rlmH</name>
    <name evidence="6" type="ORF">DFP90_11195</name>
</gene>
<proteinExistence type="inferred from homology"/>
<evidence type="ECO:0000256" key="1">
    <source>
        <dbReference type="ARBA" id="ARBA00022603"/>
    </source>
</evidence>
<keyword evidence="3 5" id="KW-0949">S-adenosyl-L-methionine</keyword>
<keyword evidence="2 5" id="KW-0808">Transferase</keyword>
<dbReference type="GO" id="GO:0070038">
    <property type="term" value="F:rRNA (pseudouridine-N3-)-methyltransferase activity"/>
    <property type="evidence" value="ECO:0007669"/>
    <property type="project" value="UniProtKB-UniRule"/>
</dbReference>
<dbReference type="GO" id="GO:0005737">
    <property type="term" value="C:cytoplasm"/>
    <property type="evidence" value="ECO:0007669"/>
    <property type="project" value="UniProtKB-SubCell"/>
</dbReference>
<dbReference type="NCBIfam" id="NF000989">
    <property type="entry name" value="PRK00103.2-3"/>
    <property type="match status" value="1"/>
</dbReference>
<comment type="caution">
    <text evidence="6">The sequence shown here is derived from an EMBL/GenBank/DDBJ whole genome shotgun (WGS) entry which is preliminary data.</text>
</comment>
<dbReference type="InterPro" id="IPR003742">
    <property type="entry name" value="RlmH-like"/>
</dbReference>
<evidence type="ECO:0000256" key="2">
    <source>
        <dbReference type="ARBA" id="ARBA00022679"/>
    </source>
</evidence>
<evidence type="ECO:0000256" key="4">
    <source>
        <dbReference type="ARBA" id="ARBA00038303"/>
    </source>
</evidence>
<comment type="catalytic activity">
    <reaction evidence="5">
        <text>pseudouridine(1915) in 23S rRNA + S-adenosyl-L-methionine = N(3)-methylpseudouridine(1915) in 23S rRNA + S-adenosyl-L-homocysteine + H(+)</text>
        <dbReference type="Rhea" id="RHEA:42752"/>
        <dbReference type="Rhea" id="RHEA-COMP:10221"/>
        <dbReference type="Rhea" id="RHEA-COMP:10222"/>
        <dbReference type="ChEBI" id="CHEBI:15378"/>
        <dbReference type="ChEBI" id="CHEBI:57856"/>
        <dbReference type="ChEBI" id="CHEBI:59789"/>
        <dbReference type="ChEBI" id="CHEBI:65314"/>
        <dbReference type="ChEBI" id="CHEBI:74486"/>
        <dbReference type="EC" id="2.1.1.177"/>
    </reaction>
</comment>
<sequence length="164" mass="18307">MDGRSGQERGFLMRIHLIAVGRAKRGPEKDLFDTYCGRIRWPFQLHEVEEKRPLSGDELKAREAELLLGALPDGAILVALDERGKPLGSEQLAGKIEGWRDGGAGDLAFMIGGADGLHESIRKRADLILNFGALTWPHMLVRGMLAEQVYRCQQILAGHPYHRR</sequence>
<dbReference type="InterPro" id="IPR029028">
    <property type="entry name" value="Alpha/beta_knot_MTases"/>
</dbReference>
<organism evidence="6 7">
    <name type="scientific">Aestuariispira insulae</name>
    <dbReference type="NCBI Taxonomy" id="1461337"/>
    <lineage>
        <taxon>Bacteria</taxon>
        <taxon>Pseudomonadati</taxon>
        <taxon>Pseudomonadota</taxon>
        <taxon>Alphaproteobacteria</taxon>
        <taxon>Rhodospirillales</taxon>
        <taxon>Kiloniellaceae</taxon>
        <taxon>Aestuariispira</taxon>
    </lineage>
</organism>
<dbReference type="InterPro" id="IPR029026">
    <property type="entry name" value="tRNA_m1G_MTases_N"/>
</dbReference>
<feature type="binding site" evidence="5">
    <location>
        <begin position="131"/>
        <end position="136"/>
    </location>
    <ligand>
        <name>S-adenosyl-L-methionine</name>
        <dbReference type="ChEBI" id="CHEBI:59789"/>
    </ligand>
</feature>
<keyword evidence="5" id="KW-0963">Cytoplasm</keyword>
<feature type="binding site" evidence="5">
    <location>
        <position position="80"/>
    </location>
    <ligand>
        <name>S-adenosyl-L-methionine</name>
        <dbReference type="ChEBI" id="CHEBI:59789"/>
    </ligand>
</feature>
<evidence type="ECO:0000313" key="7">
    <source>
        <dbReference type="Proteomes" id="UP000256845"/>
    </source>
</evidence>
<dbReference type="EC" id="2.1.1.177" evidence="5"/>
<comment type="similarity">
    <text evidence="4 5">Belongs to the RNA methyltransferase RlmH family.</text>
</comment>
<dbReference type="PANTHER" id="PTHR33603">
    <property type="entry name" value="METHYLTRANSFERASE"/>
    <property type="match status" value="1"/>
</dbReference>
<name>A0A3D9H8Q1_9PROT</name>
<dbReference type="Pfam" id="PF02590">
    <property type="entry name" value="SPOUT_MTase"/>
    <property type="match status" value="1"/>
</dbReference>
<keyword evidence="5" id="KW-0698">rRNA processing</keyword>
<accession>A0A3D9H8Q1</accession>
<protein>
    <recommendedName>
        <fullName evidence="5">Ribosomal RNA large subunit methyltransferase H</fullName>
        <ecNumber evidence="5">2.1.1.177</ecNumber>
    </recommendedName>
    <alternativeName>
        <fullName evidence="5">23S rRNA (pseudouridine1915-N3)-methyltransferase</fullName>
    </alternativeName>
    <alternativeName>
        <fullName evidence="5">23S rRNA m3Psi1915 methyltransferase</fullName>
    </alternativeName>
    <alternativeName>
        <fullName evidence="5">rRNA (pseudouridine-N3-)-methyltransferase RlmH</fullName>
    </alternativeName>
</protein>
<dbReference type="HAMAP" id="MF_00658">
    <property type="entry name" value="23SrRNA_methyltr_H"/>
    <property type="match status" value="1"/>
</dbReference>
<evidence type="ECO:0000313" key="6">
    <source>
        <dbReference type="EMBL" id="RED45847.1"/>
    </source>
</evidence>
<comment type="function">
    <text evidence="5">Specifically methylates the pseudouridine at position 1915 (m3Psi1915) in 23S rRNA.</text>
</comment>
<comment type="subunit">
    <text evidence="5">Homodimer.</text>
</comment>
<keyword evidence="1 5" id="KW-0489">Methyltransferase</keyword>
<dbReference type="EMBL" id="QRDW01000011">
    <property type="protein sequence ID" value="RED45847.1"/>
    <property type="molecule type" value="Genomic_DNA"/>
</dbReference>